<dbReference type="InterPro" id="IPR028098">
    <property type="entry name" value="Glyco_trans_4-like_N"/>
</dbReference>
<feature type="region of interest" description="Disordered" evidence="1">
    <location>
        <begin position="383"/>
        <end position="406"/>
    </location>
</feature>
<dbReference type="EMBL" id="ANHY01000002">
    <property type="protein sequence ID" value="EKV32752.1"/>
    <property type="molecule type" value="Genomic_DNA"/>
</dbReference>
<name>K9H5B5_9PROT</name>
<protein>
    <recommendedName>
        <fullName evidence="2">Glycosyltransferase subfamily 4-like N-terminal domain-containing protein</fullName>
    </recommendedName>
</protein>
<gene>
    <name evidence="3" type="ORF">C882_1590</name>
</gene>
<dbReference type="Pfam" id="PF13579">
    <property type="entry name" value="Glyco_trans_4_4"/>
    <property type="match status" value="1"/>
</dbReference>
<evidence type="ECO:0000313" key="3">
    <source>
        <dbReference type="EMBL" id="EKV32752.1"/>
    </source>
</evidence>
<evidence type="ECO:0000313" key="4">
    <source>
        <dbReference type="Proteomes" id="UP000009881"/>
    </source>
</evidence>
<organism evidence="3 4">
    <name type="scientific">Caenispirillum salinarum AK4</name>
    <dbReference type="NCBI Taxonomy" id="1238182"/>
    <lineage>
        <taxon>Bacteria</taxon>
        <taxon>Pseudomonadati</taxon>
        <taxon>Pseudomonadota</taxon>
        <taxon>Alphaproteobacteria</taxon>
        <taxon>Rhodospirillales</taxon>
        <taxon>Novispirillaceae</taxon>
        <taxon>Caenispirillum</taxon>
    </lineage>
</organism>
<proteinExistence type="predicted"/>
<evidence type="ECO:0000256" key="1">
    <source>
        <dbReference type="SAM" id="MobiDB-lite"/>
    </source>
</evidence>
<dbReference type="SUPFAM" id="SSF53756">
    <property type="entry name" value="UDP-Glycosyltransferase/glycogen phosphorylase"/>
    <property type="match status" value="1"/>
</dbReference>
<feature type="domain" description="Glycosyltransferase subfamily 4-like N-terminal" evidence="2">
    <location>
        <begin position="44"/>
        <end position="177"/>
    </location>
</feature>
<evidence type="ECO:0000259" key="2">
    <source>
        <dbReference type="Pfam" id="PF13579"/>
    </source>
</evidence>
<accession>K9H5B5</accession>
<dbReference type="STRING" id="1238182.C882_1590"/>
<dbReference type="eggNOG" id="COG0438">
    <property type="taxonomic scope" value="Bacteria"/>
</dbReference>
<dbReference type="Gene3D" id="3.40.50.2000">
    <property type="entry name" value="Glycogen Phosphorylase B"/>
    <property type="match status" value="2"/>
</dbReference>
<reference evidence="3 4" key="1">
    <citation type="journal article" date="2013" name="Genome Announc.">
        <title>Draft Genome Sequence of an Alphaproteobacterium, Caenispirillum salinarum AK4(T), Isolated from a Solar Saltern.</title>
        <authorList>
            <person name="Khatri I."/>
            <person name="Singh A."/>
            <person name="Korpole S."/>
            <person name="Pinnaka A.K."/>
            <person name="Subramanian S."/>
        </authorList>
    </citation>
    <scope>NUCLEOTIDE SEQUENCE [LARGE SCALE GENOMIC DNA]</scope>
    <source>
        <strain evidence="3 4">AK4</strain>
    </source>
</reference>
<sequence>MRVLAARNADFPPVMDHGLPEGSVTWAKVAPPLSARALLRDPAGAVRVLRSPADALRRLSGWPDQQSGWLPDAARQGDALVAARRPDVILATAPPHSGLLVAEGLHRRHGVPWVAEFRDLWTGHPYYDGTGLRAWLDGRTEARVLGSAAGLATVTDGWRRQLAAQWPRTPVCLARNGFDPAEIAAAPPPAETGDPAHLTIIYAGVLYGDKRDPRPLFAAIARLPEDRLTRVRVHFYGSERAAVEAMAAEHGIAAPVVSVHAPVPRATLLGLQKAADVLLLLRWNDRREDHVLAGKLFEYIGCRRPILSVGSTTGEAADILRDGGLGRVSDDPAAIVGHLSAWLEEKAATGRVAAPPEDAAAGHARGAQFEALEALLGRCAGKASPAAHGTAPAPARPVTGAPPRSA</sequence>
<keyword evidence="4" id="KW-1185">Reference proteome</keyword>
<dbReference type="Proteomes" id="UP000009881">
    <property type="component" value="Unassembled WGS sequence"/>
</dbReference>
<dbReference type="GO" id="GO:0016757">
    <property type="term" value="F:glycosyltransferase activity"/>
    <property type="evidence" value="ECO:0007669"/>
    <property type="project" value="UniProtKB-ARBA"/>
</dbReference>
<dbReference type="AlphaFoldDB" id="K9H5B5"/>
<comment type="caution">
    <text evidence="3">The sequence shown here is derived from an EMBL/GenBank/DDBJ whole genome shotgun (WGS) entry which is preliminary data.</text>
</comment>